<dbReference type="Proteomes" id="UP000887540">
    <property type="component" value="Unplaced"/>
</dbReference>
<dbReference type="Pfam" id="PF02214">
    <property type="entry name" value="BTB_2"/>
    <property type="match status" value="1"/>
</dbReference>
<protein>
    <submittedName>
        <fullName evidence="3">BTB domain-containing protein</fullName>
    </submittedName>
</protein>
<evidence type="ECO:0000259" key="1">
    <source>
        <dbReference type="PROSITE" id="PS50097"/>
    </source>
</evidence>
<dbReference type="PANTHER" id="PTHR11145:SF8">
    <property type="entry name" value="RE57120P"/>
    <property type="match status" value="1"/>
</dbReference>
<dbReference type="InterPro" id="IPR011333">
    <property type="entry name" value="SKP1/BTB/POZ_sf"/>
</dbReference>
<dbReference type="InterPro" id="IPR003131">
    <property type="entry name" value="T1-type_BTB"/>
</dbReference>
<dbReference type="SMART" id="SM00225">
    <property type="entry name" value="BTB"/>
    <property type="match status" value="1"/>
</dbReference>
<reference evidence="3" key="1">
    <citation type="submission" date="2022-11" db="UniProtKB">
        <authorList>
            <consortium name="WormBaseParasite"/>
        </authorList>
    </citation>
    <scope>IDENTIFICATION</scope>
</reference>
<sequence>MAAPKKTFQAGDYVKLNVGGHLFQTSVSTLTKYDSMLKNMLAHELTVDNDGFILIDRNGTYFEYILDFMRDALVFPTHDVHKILCILREAEYFQLQLLVDRCTEILEKEKLDPLPDDRLPFLIDARERQKFIETGKPFLELSIEPAFEPRERVEERLPEYSKHIYKGIKLLHDVQRKFKGISCIIETCTRSETSKNTRYYDGSIYMRVYAGGKKIKEMFFYGNNYETVEKGVYEALATVFSK</sequence>
<keyword evidence="2" id="KW-1185">Reference proteome</keyword>
<dbReference type="PROSITE" id="PS50097">
    <property type="entry name" value="BTB"/>
    <property type="match status" value="1"/>
</dbReference>
<dbReference type="GO" id="GO:0051260">
    <property type="term" value="P:protein homooligomerization"/>
    <property type="evidence" value="ECO:0007669"/>
    <property type="project" value="InterPro"/>
</dbReference>
<dbReference type="SUPFAM" id="SSF54695">
    <property type="entry name" value="POZ domain"/>
    <property type="match status" value="1"/>
</dbReference>
<evidence type="ECO:0000313" key="3">
    <source>
        <dbReference type="WBParaSite" id="ACRNAN_scaffold8172.g21124.t1"/>
    </source>
</evidence>
<feature type="domain" description="BTB" evidence="1">
    <location>
        <begin position="12"/>
        <end position="78"/>
    </location>
</feature>
<dbReference type="PANTHER" id="PTHR11145">
    <property type="entry name" value="BTB/POZ DOMAIN-CONTAINING ADAPTER FOR CUL3-MEDIATED RHOA DEGRADATION PROTEIN FAMILY MEMBER"/>
    <property type="match status" value="1"/>
</dbReference>
<proteinExistence type="predicted"/>
<dbReference type="InterPro" id="IPR000210">
    <property type="entry name" value="BTB/POZ_dom"/>
</dbReference>
<accession>A0A914EGJ2</accession>
<dbReference type="AlphaFoldDB" id="A0A914EGJ2"/>
<name>A0A914EGJ2_9BILA</name>
<dbReference type="InterPro" id="IPR045068">
    <property type="entry name" value="BACURD1-3"/>
</dbReference>
<evidence type="ECO:0000313" key="2">
    <source>
        <dbReference type="Proteomes" id="UP000887540"/>
    </source>
</evidence>
<dbReference type="Gene3D" id="3.30.710.10">
    <property type="entry name" value="Potassium Channel Kv1.1, Chain A"/>
    <property type="match status" value="1"/>
</dbReference>
<organism evidence="2 3">
    <name type="scientific">Acrobeloides nanus</name>
    <dbReference type="NCBI Taxonomy" id="290746"/>
    <lineage>
        <taxon>Eukaryota</taxon>
        <taxon>Metazoa</taxon>
        <taxon>Ecdysozoa</taxon>
        <taxon>Nematoda</taxon>
        <taxon>Chromadorea</taxon>
        <taxon>Rhabditida</taxon>
        <taxon>Tylenchina</taxon>
        <taxon>Cephalobomorpha</taxon>
        <taxon>Cephaloboidea</taxon>
        <taxon>Cephalobidae</taxon>
        <taxon>Acrobeloides</taxon>
    </lineage>
</organism>
<dbReference type="WBParaSite" id="ACRNAN_scaffold8172.g21124.t1">
    <property type="protein sequence ID" value="ACRNAN_scaffold8172.g21124.t1"/>
    <property type="gene ID" value="ACRNAN_scaffold8172.g21124"/>
</dbReference>